<feature type="transmembrane region" description="Helical" evidence="1">
    <location>
        <begin position="67"/>
        <end position="85"/>
    </location>
</feature>
<organism evidence="3 4">
    <name type="scientific">Sanghuangporus baumii</name>
    <name type="common">Phellinus baumii</name>
    <dbReference type="NCBI Taxonomy" id="108892"/>
    <lineage>
        <taxon>Eukaryota</taxon>
        <taxon>Fungi</taxon>
        <taxon>Dikarya</taxon>
        <taxon>Basidiomycota</taxon>
        <taxon>Agaricomycotina</taxon>
        <taxon>Agaricomycetes</taxon>
        <taxon>Hymenochaetales</taxon>
        <taxon>Hymenochaetaceae</taxon>
        <taxon>Sanghuangporus</taxon>
    </lineage>
</organism>
<comment type="caution">
    <text evidence="3">The sequence shown here is derived from an EMBL/GenBank/DDBJ whole genome shotgun (WGS) entry which is preliminary data.</text>
</comment>
<gene>
    <name evidence="3" type="ORF">A7U60_g2603</name>
</gene>
<dbReference type="EMBL" id="LNZH02000139">
    <property type="protein sequence ID" value="OCB90231.1"/>
    <property type="molecule type" value="Genomic_DNA"/>
</dbReference>
<dbReference type="Proteomes" id="UP000757232">
    <property type="component" value="Unassembled WGS sequence"/>
</dbReference>
<keyword evidence="1" id="KW-0812">Transmembrane</keyword>
<evidence type="ECO:0000313" key="3">
    <source>
        <dbReference type="EMBL" id="OCB90231.1"/>
    </source>
</evidence>
<keyword evidence="1" id="KW-0472">Membrane</keyword>
<evidence type="ECO:0000313" key="4">
    <source>
        <dbReference type="Proteomes" id="UP000757232"/>
    </source>
</evidence>
<feature type="domain" description="DUF6533" evidence="2">
    <location>
        <begin position="15"/>
        <end position="76"/>
    </location>
</feature>
<accession>A0A9Q5I2A0</accession>
<proteinExistence type="predicted"/>
<sequence>MSSEEAHEVTTFKSVIVACATFHFYYTALHFDEEVEYIWVYLPIAYSPYRNTEYASLQSKKWTVGKGMYLLTRYLGTFYLMYVYIKSQVSLFKRRSDRCAIMGALTYAWNDSDDQFDGIVNNPFETCLYGNLFTGLGPMIILVAEGE</sequence>
<protein>
    <recommendedName>
        <fullName evidence="2">DUF6533 domain-containing protein</fullName>
    </recommendedName>
</protein>
<keyword evidence="4" id="KW-1185">Reference proteome</keyword>
<evidence type="ECO:0000256" key="1">
    <source>
        <dbReference type="SAM" id="Phobius"/>
    </source>
</evidence>
<dbReference type="InterPro" id="IPR045340">
    <property type="entry name" value="DUF6533"/>
</dbReference>
<dbReference type="AlphaFoldDB" id="A0A9Q5I2A0"/>
<dbReference type="Pfam" id="PF20151">
    <property type="entry name" value="DUF6533"/>
    <property type="match status" value="1"/>
</dbReference>
<evidence type="ECO:0000259" key="2">
    <source>
        <dbReference type="Pfam" id="PF20151"/>
    </source>
</evidence>
<reference evidence="3" key="1">
    <citation type="submission" date="2016-06" db="EMBL/GenBank/DDBJ databases">
        <title>Draft Genome sequence of the fungus Inonotus baumii.</title>
        <authorList>
            <person name="Zhu H."/>
            <person name="Lin W."/>
        </authorList>
    </citation>
    <scope>NUCLEOTIDE SEQUENCE</scope>
    <source>
        <strain evidence="3">821</strain>
    </source>
</reference>
<name>A0A9Q5I2A0_SANBA</name>
<keyword evidence="1" id="KW-1133">Transmembrane helix</keyword>